<evidence type="ECO:0000256" key="3">
    <source>
        <dbReference type="ARBA" id="ARBA00023002"/>
    </source>
</evidence>
<organism evidence="4 5">
    <name type="scientific">Legionella drozanskii LLAP-1</name>
    <dbReference type="NCBI Taxonomy" id="1212489"/>
    <lineage>
        <taxon>Bacteria</taxon>
        <taxon>Pseudomonadati</taxon>
        <taxon>Pseudomonadota</taxon>
        <taxon>Gammaproteobacteria</taxon>
        <taxon>Legionellales</taxon>
        <taxon>Legionellaceae</taxon>
        <taxon>Legionella</taxon>
    </lineage>
</organism>
<dbReference type="PROSITE" id="PS00061">
    <property type="entry name" value="ADH_SHORT"/>
    <property type="match status" value="1"/>
</dbReference>
<dbReference type="OrthoDB" id="335726at2"/>
<gene>
    <name evidence="4" type="ORF">Ldro_2087</name>
</gene>
<proteinExistence type="inferred from homology"/>
<dbReference type="Proteomes" id="UP000054736">
    <property type="component" value="Unassembled WGS sequence"/>
</dbReference>
<sequence>MNKRTWLILGATSIIAEEFAHLAAQAGNSLILVARNREQLAVIAADIQLRYHVQCDFIFTDFAGDLSEVLQILQPHQQEVDLFIAYSSILENHELNQENINELVRVNILSTVQFIHAYQTKPQTQYRLIFLSSVAACRGRAKNSLYGGSKAAIETYLEGLQQSKDNDFQITIARLGFIDTVQTFGLPGIFYASPPKACAKACWRASFAQKRLIYHPFFWRFIMSLIRHLPFAIYKRMKL</sequence>
<evidence type="ECO:0000313" key="5">
    <source>
        <dbReference type="Proteomes" id="UP000054736"/>
    </source>
</evidence>
<comment type="caution">
    <text evidence="4">The sequence shown here is derived from an EMBL/GenBank/DDBJ whole genome shotgun (WGS) entry which is preliminary data.</text>
</comment>
<keyword evidence="5" id="KW-1185">Reference proteome</keyword>
<evidence type="ECO:0000256" key="1">
    <source>
        <dbReference type="ARBA" id="ARBA00006484"/>
    </source>
</evidence>
<dbReference type="GO" id="GO:0016491">
    <property type="term" value="F:oxidoreductase activity"/>
    <property type="evidence" value="ECO:0007669"/>
    <property type="project" value="UniProtKB-KW"/>
</dbReference>
<dbReference type="PATRIC" id="fig|1212489.4.peg.2206"/>
<dbReference type="InterPro" id="IPR020904">
    <property type="entry name" value="Sc_DH/Rdtase_CS"/>
</dbReference>
<accession>A0A0W0SQS3</accession>
<keyword evidence="3" id="KW-0560">Oxidoreductase</keyword>
<reference evidence="4 5" key="1">
    <citation type="submission" date="2015-11" db="EMBL/GenBank/DDBJ databases">
        <title>Genomic analysis of 38 Legionella species identifies large and diverse effector repertoires.</title>
        <authorList>
            <person name="Burstein D."/>
            <person name="Amaro F."/>
            <person name="Zusman T."/>
            <person name="Lifshitz Z."/>
            <person name="Cohen O."/>
            <person name="Gilbert J.A."/>
            <person name="Pupko T."/>
            <person name="Shuman H.A."/>
            <person name="Segal G."/>
        </authorList>
    </citation>
    <scope>NUCLEOTIDE SEQUENCE [LARGE SCALE GENOMIC DNA]</scope>
    <source>
        <strain evidence="4 5">ATCC 700990</strain>
    </source>
</reference>
<protein>
    <recommendedName>
        <fullName evidence="6">Oxidoreductase</fullName>
    </recommendedName>
</protein>
<dbReference type="PANTHER" id="PTHR43391:SF14">
    <property type="entry name" value="DEHYDROGENASE_REDUCTASE SDR FAMILY PROTEIN 7-LIKE"/>
    <property type="match status" value="1"/>
</dbReference>
<dbReference type="Gene3D" id="3.40.50.720">
    <property type="entry name" value="NAD(P)-binding Rossmann-like Domain"/>
    <property type="match status" value="1"/>
</dbReference>
<comment type="similarity">
    <text evidence="1">Belongs to the short-chain dehydrogenases/reductases (SDR) family.</text>
</comment>
<evidence type="ECO:0000313" key="4">
    <source>
        <dbReference type="EMBL" id="KTC85762.1"/>
    </source>
</evidence>
<name>A0A0W0SQS3_9GAMM</name>
<dbReference type="EMBL" id="LNXY01000027">
    <property type="protein sequence ID" value="KTC85762.1"/>
    <property type="molecule type" value="Genomic_DNA"/>
</dbReference>
<dbReference type="SUPFAM" id="SSF51735">
    <property type="entry name" value="NAD(P)-binding Rossmann-fold domains"/>
    <property type="match status" value="1"/>
</dbReference>
<dbReference type="AlphaFoldDB" id="A0A0W0SQS3"/>
<dbReference type="PANTHER" id="PTHR43391">
    <property type="entry name" value="RETINOL DEHYDROGENASE-RELATED"/>
    <property type="match status" value="1"/>
</dbReference>
<evidence type="ECO:0008006" key="6">
    <source>
        <dbReference type="Google" id="ProtNLM"/>
    </source>
</evidence>
<evidence type="ECO:0000256" key="2">
    <source>
        <dbReference type="ARBA" id="ARBA00022857"/>
    </source>
</evidence>
<dbReference type="RefSeq" id="WP_058496369.1">
    <property type="nucleotide sequence ID" value="NZ_CAAAIU010000001.1"/>
</dbReference>
<dbReference type="Pfam" id="PF00106">
    <property type="entry name" value="adh_short"/>
    <property type="match status" value="1"/>
</dbReference>
<dbReference type="InterPro" id="IPR002347">
    <property type="entry name" value="SDR_fam"/>
</dbReference>
<dbReference type="InterPro" id="IPR036291">
    <property type="entry name" value="NAD(P)-bd_dom_sf"/>
</dbReference>
<dbReference type="STRING" id="1212489.Ldro_2087"/>
<keyword evidence="2" id="KW-0521">NADP</keyword>